<evidence type="ECO:0000313" key="1">
    <source>
        <dbReference type="EMBL" id="KKK83878.1"/>
    </source>
</evidence>
<proteinExistence type="predicted"/>
<name>A0A0F8YR36_9ZZZZ</name>
<accession>A0A0F8YR36</accession>
<organism evidence="1">
    <name type="scientific">marine sediment metagenome</name>
    <dbReference type="NCBI Taxonomy" id="412755"/>
    <lineage>
        <taxon>unclassified sequences</taxon>
        <taxon>metagenomes</taxon>
        <taxon>ecological metagenomes</taxon>
    </lineage>
</organism>
<reference evidence="1" key="1">
    <citation type="journal article" date="2015" name="Nature">
        <title>Complex archaea that bridge the gap between prokaryotes and eukaryotes.</title>
        <authorList>
            <person name="Spang A."/>
            <person name="Saw J.H."/>
            <person name="Jorgensen S.L."/>
            <person name="Zaremba-Niedzwiedzka K."/>
            <person name="Martijn J."/>
            <person name="Lind A.E."/>
            <person name="van Eijk R."/>
            <person name="Schleper C."/>
            <person name="Guy L."/>
            <person name="Ettema T.J."/>
        </authorList>
    </citation>
    <scope>NUCLEOTIDE SEQUENCE</scope>
</reference>
<protein>
    <submittedName>
        <fullName evidence="1">Uncharacterized protein</fullName>
    </submittedName>
</protein>
<dbReference type="EMBL" id="LAZR01052028">
    <property type="protein sequence ID" value="KKK83878.1"/>
    <property type="molecule type" value="Genomic_DNA"/>
</dbReference>
<comment type="caution">
    <text evidence="1">The sequence shown here is derived from an EMBL/GenBank/DDBJ whole genome shotgun (WGS) entry which is preliminary data.</text>
</comment>
<dbReference type="AlphaFoldDB" id="A0A0F8YR36"/>
<sequence>MKRIFHLNSFFTTLLLVLIVGVIETSQAGTLSHINYELHNISKKSIKDGDIIQQSVEPGRYEYKISRLDTKSPILGKYSNGKLRVEKPLTVLNITSQGSIYLADVSQVGNISLISIFPKQKTVAMSWQYWLSSLDTIVLWQGFGIYE</sequence>
<gene>
    <name evidence="1" type="ORF">LCGC14_2788960</name>
</gene>